<dbReference type="Proteomes" id="UP000734218">
    <property type="component" value="Unassembled WGS sequence"/>
</dbReference>
<dbReference type="RefSeq" id="WP_167953811.1">
    <property type="nucleotide sequence ID" value="NZ_JAATJE010000001.1"/>
</dbReference>
<dbReference type="NCBIfam" id="TIGR02683">
    <property type="entry name" value="upstrm_HI1419"/>
    <property type="match status" value="1"/>
</dbReference>
<protein>
    <submittedName>
        <fullName evidence="1">Addiction module killer protein</fullName>
    </submittedName>
</protein>
<evidence type="ECO:0000313" key="2">
    <source>
        <dbReference type="Proteomes" id="UP000734218"/>
    </source>
</evidence>
<dbReference type="PIRSF" id="PIRSF028744">
    <property type="entry name" value="Addict_mod_HI1419"/>
    <property type="match status" value="1"/>
</dbReference>
<dbReference type="PANTHER" id="PTHR41791">
    <property type="entry name" value="SSL7039 PROTEIN"/>
    <property type="match status" value="1"/>
</dbReference>
<dbReference type="PANTHER" id="PTHR41791:SF1">
    <property type="entry name" value="SSL7039 PROTEIN"/>
    <property type="match status" value="1"/>
</dbReference>
<sequence length="96" mass="10667">MQVIETSVFTDWLNGLRDVVGRRAIVRRIARIAATGNFGDAEPLGDDVAELRFHLGPGYRVYFTMLDGTVILCGGNKSTQARDIRKAKEMAAELRK</sequence>
<comment type="caution">
    <text evidence="1">The sequence shown here is derived from an EMBL/GenBank/DDBJ whole genome shotgun (WGS) entry which is preliminary data.</text>
</comment>
<accession>A0ABX0XKW8</accession>
<reference evidence="1 2" key="1">
    <citation type="submission" date="2020-03" db="EMBL/GenBank/DDBJ databases">
        <title>Genomic Encyclopedia of Type Strains, Phase IV (KMG-IV): sequencing the most valuable type-strain genomes for metagenomic binning, comparative biology and taxonomic classification.</title>
        <authorList>
            <person name="Goeker M."/>
        </authorList>
    </citation>
    <scope>NUCLEOTIDE SEQUENCE [LARGE SCALE GENOMIC DNA]</scope>
    <source>
        <strain evidence="1 2">DSM 27651</strain>
    </source>
</reference>
<dbReference type="EMBL" id="JAATJE010000001">
    <property type="protein sequence ID" value="NJC33885.1"/>
    <property type="molecule type" value="Genomic_DNA"/>
</dbReference>
<gene>
    <name evidence="1" type="ORF">GGR88_001359</name>
</gene>
<keyword evidence="2" id="KW-1185">Reference proteome</keyword>
<dbReference type="InterPro" id="IPR014056">
    <property type="entry name" value="TypeIITA-like_toxin_pred"/>
</dbReference>
<evidence type="ECO:0000313" key="1">
    <source>
        <dbReference type="EMBL" id="NJC33885.1"/>
    </source>
</evidence>
<organism evidence="1 2">
    <name type="scientific">Sphingomonas jejuensis</name>
    <dbReference type="NCBI Taxonomy" id="904715"/>
    <lineage>
        <taxon>Bacteria</taxon>
        <taxon>Pseudomonadati</taxon>
        <taxon>Pseudomonadota</taxon>
        <taxon>Alphaproteobacteria</taxon>
        <taxon>Sphingomonadales</taxon>
        <taxon>Sphingomonadaceae</taxon>
        <taxon>Sphingomonas</taxon>
    </lineage>
</organism>
<name>A0ABX0XKW8_9SPHN</name>
<proteinExistence type="predicted"/>